<dbReference type="KEGG" id="sace:GIY23_12065"/>
<dbReference type="EMBL" id="CP045929">
    <property type="protein sequence ID" value="QGK70165.1"/>
    <property type="molecule type" value="Genomic_DNA"/>
</dbReference>
<dbReference type="Proteomes" id="UP000371041">
    <property type="component" value="Chromosome"/>
</dbReference>
<feature type="transmembrane region" description="Helical" evidence="6">
    <location>
        <begin position="42"/>
        <end position="63"/>
    </location>
</feature>
<protein>
    <submittedName>
        <fullName evidence="8">Cation transporter</fullName>
    </submittedName>
</protein>
<feature type="domain" description="Cation efflux protein transmembrane" evidence="7">
    <location>
        <begin position="8"/>
        <end position="216"/>
    </location>
</feature>
<feature type="transmembrane region" description="Helical" evidence="6">
    <location>
        <begin position="12"/>
        <end position="36"/>
    </location>
</feature>
<comment type="subcellular location">
    <subcellularLocation>
        <location evidence="1">Membrane</location>
        <topology evidence="1">Multi-pass membrane protein</topology>
    </subcellularLocation>
</comment>
<keyword evidence="2" id="KW-0813">Transport</keyword>
<evidence type="ECO:0000256" key="5">
    <source>
        <dbReference type="ARBA" id="ARBA00023136"/>
    </source>
</evidence>
<dbReference type="GO" id="GO:0006882">
    <property type="term" value="P:intracellular zinc ion homeostasis"/>
    <property type="evidence" value="ECO:0007669"/>
    <property type="project" value="TreeGrafter"/>
</dbReference>
<accession>A0A5Q3QF64</accession>
<evidence type="ECO:0000313" key="8">
    <source>
        <dbReference type="EMBL" id="QGK70165.1"/>
    </source>
</evidence>
<dbReference type="PANTHER" id="PTHR43840">
    <property type="entry name" value="MITOCHONDRIAL METAL TRANSPORTER 1-RELATED"/>
    <property type="match status" value="1"/>
</dbReference>
<dbReference type="AlphaFoldDB" id="A0A5Q3QF64"/>
<dbReference type="Gene3D" id="1.20.1510.10">
    <property type="entry name" value="Cation efflux protein transmembrane domain"/>
    <property type="match status" value="1"/>
</dbReference>
<keyword evidence="9" id="KW-1185">Reference proteome</keyword>
<evidence type="ECO:0000256" key="2">
    <source>
        <dbReference type="ARBA" id="ARBA00022448"/>
    </source>
</evidence>
<dbReference type="GO" id="GO:0015341">
    <property type="term" value="F:zinc efflux antiporter activity"/>
    <property type="evidence" value="ECO:0007669"/>
    <property type="project" value="TreeGrafter"/>
</dbReference>
<dbReference type="InterPro" id="IPR058533">
    <property type="entry name" value="Cation_efflux_TM"/>
</dbReference>
<evidence type="ECO:0000256" key="4">
    <source>
        <dbReference type="ARBA" id="ARBA00022989"/>
    </source>
</evidence>
<dbReference type="PANTHER" id="PTHR43840:SF15">
    <property type="entry name" value="MITOCHONDRIAL METAL TRANSPORTER 1-RELATED"/>
    <property type="match status" value="1"/>
</dbReference>
<keyword evidence="3 6" id="KW-0812">Transmembrane</keyword>
<keyword evidence="4 6" id="KW-1133">Transmembrane helix</keyword>
<evidence type="ECO:0000256" key="3">
    <source>
        <dbReference type="ARBA" id="ARBA00022692"/>
    </source>
</evidence>
<proteinExistence type="predicted"/>
<feature type="transmembrane region" description="Helical" evidence="6">
    <location>
        <begin position="191"/>
        <end position="209"/>
    </location>
</feature>
<organism evidence="8 9">
    <name type="scientific">Allosaccharopolyspora coralli</name>
    <dbReference type="NCBI Taxonomy" id="2665642"/>
    <lineage>
        <taxon>Bacteria</taxon>
        <taxon>Bacillati</taxon>
        <taxon>Actinomycetota</taxon>
        <taxon>Actinomycetes</taxon>
        <taxon>Pseudonocardiales</taxon>
        <taxon>Pseudonocardiaceae</taxon>
        <taxon>Allosaccharopolyspora</taxon>
    </lineage>
</organism>
<dbReference type="RefSeq" id="WP_154076749.1">
    <property type="nucleotide sequence ID" value="NZ_CP045929.1"/>
</dbReference>
<dbReference type="SUPFAM" id="SSF161111">
    <property type="entry name" value="Cation efflux protein transmembrane domain-like"/>
    <property type="match status" value="1"/>
</dbReference>
<reference evidence="9" key="1">
    <citation type="submission" date="2019-11" db="EMBL/GenBank/DDBJ databases">
        <title>The complete genome sequence of Saccharopolyspora sp. E2A.</title>
        <authorList>
            <person name="Zhang G."/>
        </authorList>
    </citation>
    <scope>NUCLEOTIDE SEQUENCE [LARGE SCALE GENOMIC DNA]</scope>
    <source>
        <strain evidence="9">E2A</strain>
    </source>
</reference>
<dbReference type="GO" id="GO:0005886">
    <property type="term" value="C:plasma membrane"/>
    <property type="evidence" value="ECO:0007669"/>
    <property type="project" value="TreeGrafter"/>
</dbReference>
<dbReference type="GO" id="GO:0015093">
    <property type="term" value="F:ferrous iron transmembrane transporter activity"/>
    <property type="evidence" value="ECO:0007669"/>
    <property type="project" value="TreeGrafter"/>
</dbReference>
<gene>
    <name evidence="8" type="ORF">GIY23_12065</name>
</gene>
<feature type="transmembrane region" description="Helical" evidence="6">
    <location>
        <begin position="117"/>
        <end position="137"/>
    </location>
</feature>
<dbReference type="InterPro" id="IPR027469">
    <property type="entry name" value="Cation_efflux_TMD_sf"/>
</dbReference>
<feature type="transmembrane region" description="Helical" evidence="6">
    <location>
        <begin position="157"/>
        <end position="179"/>
    </location>
</feature>
<dbReference type="Pfam" id="PF01545">
    <property type="entry name" value="Cation_efflux"/>
    <property type="match status" value="1"/>
</dbReference>
<evidence type="ECO:0000259" key="7">
    <source>
        <dbReference type="Pfam" id="PF01545"/>
    </source>
</evidence>
<dbReference type="GO" id="GO:0015086">
    <property type="term" value="F:cadmium ion transmembrane transporter activity"/>
    <property type="evidence" value="ECO:0007669"/>
    <property type="project" value="TreeGrafter"/>
</dbReference>
<sequence length="306" mass="32789">MRTEQQALKVSLGAILTFAALGIGFGLVTGSIAIIFDGVVSLVDAVMSVVSIVVAGLIARSAVNDLSPGMARRFTMGFWHFEPMVLAVNALVLISVSAYAVIQSVSTLLSGGRDVEFGPAIVYAVIVVVLSATVGFLEHRANRRLRSALVAMDVKGWLVAGSVTAALLVAFVIGFALVGTRFEWMRPYVDPAVLMVVALVLLPVPVPTLRKAVADIALVAPPELQDEAERTAEAVVEAEGFDGHRVYVAQLGRAKQIEMVFLVPTGLPPRSLEDWDRIRADISERLGGAEPDNWITVSFTTRRENP</sequence>
<evidence type="ECO:0000256" key="6">
    <source>
        <dbReference type="SAM" id="Phobius"/>
    </source>
</evidence>
<feature type="transmembrane region" description="Helical" evidence="6">
    <location>
        <begin position="84"/>
        <end position="105"/>
    </location>
</feature>
<evidence type="ECO:0000256" key="1">
    <source>
        <dbReference type="ARBA" id="ARBA00004141"/>
    </source>
</evidence>
<dbReference type="InterPro" id="IPR050291">
    <property type="entry name" value="CDF_Transporter"/>
</dbReference>
<evidence type="ECO:0000313" key="9">
    <source>
        <dbReference type="Proteomes" id="UP000371041"/>
    </source>
</evidence>
<keyword evidence="5 6" id="KW-0472">Membrane</keyword>
<name>A0A5Q3QF64_9PSEU</name>